<feature type="transmembrane region" description="Helical" evidence="1">
    <location>
        <begin position="49"/>
        <end position="69"/>
    </location>
</feature>
<gene>
    <name evidence="2" type="ORF">KBTEX_01635</name>
</gene>
<proteinExistence type="predicted"/>
<feature type="transmembrane region" description="Helical" evidence="1">
    <location>
        <begin position="16"/>
        <end position="37"/>
    </location>
</feature>
<dbReference type="AlphaFoldDB" id="A0A5B8REQ9"/>
<accession>A0A5B8REQ9</accession>
<name>A0A5B8REQ9_9ZZZZ</name>
<reference evidence="2" key="1">
    <citation type="submission" date="2019-06" db="EMBL/GenBank/DDBJ databases">
        <authorList>
            <person name="Murdoch R.W."/>
            <person name="Fathepure B."/>
        </authorList>
    </citation>
    <scope>NUCLEOTIDE SEQUENCE</scope>
</reference>
<sequence length="85" mass="9583">MLDRLFMKYLSRTGVWCYWVGQIALDIILLGYLFGIAGYSFDDESVRTTLIVGVLGVAVVWGGVCLVFWRRQDEPERETASTGDS</sequence>
<organism evidence="2">
    <name type="scientific">uncultured organism</name>
    <dbReference type="NCBI Taxonomy" id="155900"/>
    <lineage>
        <taxon>unclassified sequences</taxon>
        <taxon>environmental samples</taxon>
    </lineage>
</organism>
<dbReference type="EMBL" id="MN079099">
    <property type="protein sequence ID" value="QEA05315.1"/>
    <property type="molecule type" value="Genomic_DNA"/>
</dbReference>
<keyword evidence="1" id="KW-0812">Transmembrane</keyword>
<keyword evidence="1" id="KW-0472">Membrane</keyword>
<evidence type="ECO:0000313" key="2">
    <source>
        <dbReference type="EMBL" id="QEA05315.1"/>
    </source>
</evidence>
<evidence type="ECO:0000256" key="1">
    <source>
        <dbReference type="SAM" id="Phobius"/>
    </source>
</evidence>
<protein>
    <submittedName>
        <fullName evidence="2">Uncharacterized protein</fullName>
    </submittedName>
</protein>
<keyword evidence="1" id="KW-1133">Transmembrane helix</keyword>